<proteinExistence type="predicted"/>
<comment type="caution">
    <text evidence="2">The sequence shown here is derived from an EMBL/GenBank/DDBJ whole genome shotgun (WGS) entry which is preliminary data.</text>
</comment>
<evidence type="ECO:0000313" key="3">
    <source>
        <dbReference type="Proteomes" id="UP001151760"/>
    </source>
</evidence>
<reference evidence="2" key="2">
    <citation type="submission" date="2022-01" db="EMBL/GenBank/DDBJ databases">
        <authorList>
            <person name="Yamashiro T."/>
            <person name="Shiraishi A."/>
            <person name="Satake H."/>
            <person name="Nakayama K."/>
        </authorList>
    </citation>
    <scope>NUCLEOTIDE SEQUENCE</scope>
</reference>
<keyword evidence="3" id="KW-1185">Reference proteome</keyword>
<organism evidence="2 3">
    <name type="scientific">Tanacetum coccineum</name>
    <dbReference type="NCBI Taxonomy" id="301880"/>
    <lineage>
        <taxon>Eukaryota</taxon>
        <taxon>Viridiplantae</taxon>
        <taxon>Streptophyta</taxon>
        <taxon>Embryophyta</taxon>
        <taxon>Tracheophyta</taxon>
        <taxon>Spermatophyta</taxon>
        <taxon>Magnoliopsida</taxon>
        <taxon>eudicotyledons</taxon>
        <taxon>Gunneridae</taxon>
        <taxon>Pentapetalae</taxon>
        <taxon>asterids</taxon>
        <taxon>campanulids</taxon>
        <taxon>Asterales</taxon>
        <taxon>Asteraceae</taxon>
        <taxon>Asteroideae</taxon>
        <taxon>Anthemideae</taxon>
        <taxon>Anthemidinae</taxon>
        <taxon>Tanacetum</taxon>
    </lineage>
</organism>
<reference evidence="2" key="1">
    <citation type="journal article" date="2022" name="Int. J. Mol. Sci.">
        <title>Draft Genome of Tanacetum Coccineum: Genomic Comparison of Closely Related Tanacetum-Family Plants.</title>
        <authorList>
            <person name="Yamashiro T."/>
            <person name="Shiraishi A."/>
            <person name="Nakayama K."/>
            <person name="Satake H."/>
        </authorList>
    </citation>
    <scope>NUCLEOTIDE SEQUENCE</scope>
</reference>
<protein>
    <submittedName>
        <fullName evidence="2">Uncharacterized protein</fullName>
    </submittedName>
</protein>
<accession>A0ABQ5AU49</accession>
<sequence>MKARATQLWCTSTQMQVVQSDTIPLEKQRCRREGAGGVRHIWGASKEHRKIQVRGSPDLLHSLDSSRIMRMCRDSRGVSYRGQGFSTEDIRKSSGEEKKPERALMMAEIDAGGTSELWRASQRQQSQPNLSSLAQRRLEQLHHDERKKWIFNGRWPCDNQSKKVYQENKEKTGRIAMFRNDEEEQDRFCSRLVVTSWNGQMSCVIDWGAVLAQWGSKEAHSLDEVSKARCSMVLSMNSVLEEIKIMRVSTEFKTGGLIVSRDLTHYSSERRVSEKLVVDGEEPIIDPSQKQAQRKIAKVGPSRNWEQS</sequence>
<feature type="compositionally biased region" description="Basic and acidic residues" evidence="1">
    <location>
        <begin position="88"/>
        <end position="99"/>
    </location>
</feature>
<evidence type="ECO:0000256" key="1">
    <source>
        <dbReference type="SAM" id="MobiDB-lite"/>
    </source>
</evidence>
<gene>
    <name evidence="2" type="ORF">Tco_0840632</name>
</gene>
<name>A0ABQ5AU49_9ASTR</name>
<dbReference type="Proteomes" id="UP001151760">
    <property type="component" value="Unassembled WGS sequence"/>
</dbReference>
<evidence type="ECO:0000313" key="2">
    <source>
        <dbReference type="EMBL" id="GJT06170.1"/>
    </source>
</evidence>
<dbReference type="EMBL" id="BQNB010012646">
    <property type="protein sequence ID" value="GJT06170.1"/>
    <property type="molecule type" value="Genomic_DNA"/>
</dbReference>
<feature type="region of interest" description="Disordered" evidence="1">
    <location>
        <begin position="288"/>
        <end position="308"/>
    </location>
</feature>
<feature type="region of interest" description="Disordered" evidence="1">
    <location>
        <begin position="79"/>
        <end position="99"/>
    </location>
</feature>